<dbReference type="Proteomes" id="UP000838412">
    <property type="component" value="Chromosome 9"/>
</dbReference>
<reference evidence="1" key="1">
    <citation type="submission" date="2022-01" db="EMBL/GenBank/DDBJ databases">
        <authorList>
            <person name="Braso-Vives M."/>
        </authorList>
    </citation>
    <scope>NUCLEOTIDE SEQUENCE</scope>
</reference>
<accession>A0A8K0AET5</accession>
<proteinExistence type="predicted"/>
<keyword evidence="2" id="KW-1185">Reference proteome</keyword>
<dbReference type="AlphaFoldDB" id="A0A8K0AET5"/>
<gene>
    <name evidence="1" type="primary">Hypp5359</name>
    <name evidence="1" type="ORF">BLAG_LOCUS25610</name>
</gene>
<sequence length="246" mass="28338">MAHVLTKEELEKISSALGQEVATRHPFRSSLPAMFYQMKHFLESKLPRDSDIMFAVDQWPDYTAIFARYSNKKAVQGSSTQENGDYLTYYWKEGGRGEDGLRTLLRDDKLVDWTKLSVLIAFPASGVTILQEHWEKKEVTLKLKQYVTAFYPHKVVPEFERHGWKPLSLDGYENVRGRELWVHCPRAQGKGYAMMAGTYYTKKCLEGGYLPFAYMEKNNEIAKKVSIKLGWVIYERGDCVSGLVTK</sequence>
<name>A0A8K0AET5_BRALA</name>
<dbReference type="OrthoDB" id="61870at2759"/>
<organism evidence="1 2">
    <name type="scientific">Branchiostoma lanceolatum</name>
    <name type="common">Common lancelet</name>
    <name type="synonym">Amphioxus lanceolatum</name>
    <dbReference type="NCBI Taxonomy" id="7740"/>
    <lineage>
        <taxon>Eukaryota</taxon>
        <taxon>Metazoa</taxon>
        <taxon>Chordata</taxon>
        <taxon>Cephalochordata</taxon>
        <taxon>Leptocardii</taxon>
        <taxon>Amphioxiformes</taxon>
        <taxon>Branchiostomatidae</taxon>
        <taxon>Branchiostoma</taxon>
    </lineage>
</organism>
<protein>
    <submittedName>
        <fullName evidence="1">Hypp5359 protein</fullName>
    </submittedName>
</protein>
<evidence type="ECO:0000313" key="2">
    <source>
        <dbReference type="Proteomes" id="UP000838412"/>
    </source>
</evidence>
<dbReference type="EMBL" id="OV696694">
    <property type="protein sequence ID" value="CAH1274668.1"/>
    <property type="molecule type" value="Genomic_DNA"/>
</dbReference>
<evidence type="ECO:0000313" key="1">
    <source>
        <dbReference type="EMBL" id="CAH1274668.1"/>
    </source>
</evidence>